<feature type="active site" evidence="7">
    <location>
        <position position="387"/>
    </location>
</feature>
<dbReference type="InterPro" id="IPR046348">
    <property type="entry name" value="SIS_dom_sf"/>
</dbReference>
<evidence type="ECO:0000256" key="2">
    <source>
        <dbReference type="ARBA" id="ARBA00006604"/>
    </source>
</evidence>
<dbReference type="Proteomes" id="UP001500449">
    <property type="component" value="Unassembled WGS sequence"/>
</dbReference>
<sequence length="549" mass="59971">MTIPRDITATAEWTALTEHHADIGERHLRTLFYQDPGRATAMTVQGADLLLDYSKHRITGETLPLLVALAEAAGLPERITAMFSGEHINTSEDRAVLHTALRLPATASLSVDGQDVVSDVHSVLRAMGEFSTRLRDGEWTGATGQAIRTVVNIGIGGSDLGPVMAYEALKDYSDRDLECRFVSNIDPTDLYEKTRDLDPATTLFVVSSKTFTTLETLTNARNARTWLVDGLDDDTAVAKHFVAVSTNAEKVREFGIDSANMFGFWDWVGGRYSVDSAIGLSLMIAIGQEGFAEFLSGMHAVDEHFRSAPLAENLPVISGLLNVWYTNFFGVETHAVLPYSQYLHRLPAYLQQLTMESNGKSVRGDGTPVTTVTGEIFWGEPGTNGQHAFYQLLHQGTRLVPADFIGFAEPNHSLPGEGGADMHDLFMSNLFAQTAALAFGKTADEISAEGTPADVVPHKVMPGNRPTSTILAPKLTPSVLGQLIAFYEHQTFVEGTIWGIDSFDQWGVELGKVMARQFGPALYEKDPDLSALDSSTTALITRYRELRGR</sequence>
<comment type="similarity">
    <text evidence="2 7 8">Belongs to the GPI family.</text>
</comment>
<dbReference type="InterPro" id="IPR035482">
    <property type="entry name" value="SIS_PGI_2"/>
</dbReference>
<dbReference type="InterPro" id="IPR023096">
    <property type="entry name" value="G6P_Isomerase_C"/>
</dbReference>
<feature type="active site" description="Proton donor" evidence="7">
    <location>
        <position position="356"/>
    </location>
</feature>
<dbReference type="PROSITE" id="PS51463">
    <property type="entry name" value="P_GLUCOSE_ISOMERASE_3"/>
    <property type="match status" value="1"/>
</dbReference>
<gene>
    <name evidence="7 9" type="primary">pgi</name>
    <name evidence="9" type="ORF">GCM10009836_72020</name>
</gene>
<evidence type="ECO:0000256" key="3">
    <source>
        <dbReference type="ARBA" id="ARBA00022432"/>
    </source>
</evidence>
<reference evidence="9 10" key="1">
    <citation type="journal article" date="2019" name="Int. J. Syst. Evol. Microbiol.">
        <title>The Global Catalogue of Microorganisms (GCM) 10K type strain sequencing project: providing services to taxonomists for standard genome sequencing and annotation.</title>
        <authorList>
            <consortium name="The Broad Institute Genomics Platform"/>
            <consortium name="The Broad Institute Genome Sequencing Center for Infectious Disease"/>
            <person name="Wu L."/>
            <person name="Ma J."/>
        </authorList>
    </citation>
    <scope>NUCLEOTIDE SEQUENCE [LARGE SCALE GENOMIC DNA]</scope>
    <source>
        <strain evidence="9 10">JCM 16009</strain>
    </source>
</reference>
<evidence type="ECO:0000256" key="1">
    <source>
        <dbReference type="ARBA" id="ARBA00004926"/>
    </source>
</evidence>
<comment type="pathway">
    <text evidence="7">Carbohydrate biosynthesis; gluconeogenesis.</text>
</comment>
<comment type="caution">
    <text evidence="9">The sequence shown here is derived from an EMBL/GenBank/DDBJ whole genome shotgun (WGS) entry which is preliminary data.</text>
</comment>
<dbReference type="SUPFAM" id="SSF53697">
    <property type="entry name" value="SIS domain"/>
    <property type="match status" value="1"/>
</dbReference>
<dbReference type="PANTHER" id="PTHR11469:SF1">
    <property type="entry name" value="GLUCOSE-6-PHOSPHATE ISOMERASE"/>
    <property type="match status" value="1"/>
</dbReference>
<protein>
    <recommendedName>
        <fullName evidence="7">Glucose-6-phosphate isomerase</fullName>
        <shortName evidence="7">GPI</shortName>
        <ecNumber evidence="7">5.3.1.9</ecNumber>
    </recommendedName>
    <alternativeName>
        <fullName evidence="7">Phosphoglucose isomerase</fullName>
        <shortName evidence="7">PGI</shortName>
    </alternativeName>
    <alternativeName>
        <fullName evidence="7">Phosphohexose isomerase</fullName>
        <shortName evidence="7">PHI</shortName>
    </alternativeName>
</protein>
<name>A0ABN2NRJ2_9PSEU</name>
<dbReference type="InterPro" id="IPR035476">
    <property type="entry name" value="SIS_PGI_1"/>
</dbReference>
<evidence type="ECO:0000313" key="10">
    <source>
        <dbReference type="Proteomes" id="UP001500449"/>
    </source>
</evidence>
<evidence type="ECO:0000256" key="8">
    <source>
        <dbReference type="RuleBase" id="RU000612"/>
    </source>
</evidence>
<evidence type="ECO:0000313" key="9">
    <source>
        <dbReference type="EMBL" id="GAA1880321.1"/>
    </source>
</evidence>
<evidence type="ECO:0000256" key="4">
    <source>
        <dbReference type="ARBA" id="ARBA00023152"/>
    </source>
</evidence>
<keyword evidence="7" id="KW-0963">Cytoplasm</keyword>
<dbReference type="Gene3D" id="1.10.1390.10">
    <property type="match status" value="1"/>
</dbReference>
<dbReference type="EC" id="5.3.1.9" evidence="7"/>
<dbReference type="NCBIfam" id="NF001211">
    <property type="entry name" value="PRK00179.1"/>
    <property type="match status" value="1"/>
</dbReference>
<feature type="active site" evidence="7">
    <location>
        <position position="512"/>
    </location>
</feature>
<dbReference type="Gene3D" id="3.40.50.10490">
    <property type="entry name" value="Glucose-6-phosphate isomerase like protein, domain 1"/>
    <property type="match status" value="2"/>
</dbReference>
<dbReference type="PANTHER" id="PTHR11469">
    <property type="entry name" value="GLUCOSE-6-PHOSPHATE ISOMERASE"/>
    <property type="match status" value="1"/>
</dbReference>
<keyword evidence="5 7" id="KW-0413">Isomerase</keyword>
<dbReference type="InterPro" id="IPR018189">
    <property type="entry name" value="Phosphoglucose_isomerase_CS"/>
</dbReference>
<dbReference type="Pfam" id="PF00342">
    <property type="entry name" value="PGI"/>
    <property type="match status" value="1"/>
</dbReference>
<keyword evidence="4 7" id="KW-0324">Glycolysis</keyword>
<comment type="catalytic activity">
    <reaction evidence="6 7 8">
        <text>alpha-D-glucose 6-phosphate = beta-D-fructose 6-phosphate</text>
        <dbReference type="Rhea" id="RHEA:11816"/>
        <dbReference type="ChEBI" id="CHEBI:57634"/>
        <dbReference type="ChEBI" id="CHEBI:58225"/>
        <dbReference type="EC" id="5.3.1.9"/>
    </reaction>
</comment>
<dbReference type="PRINTS" id="PR00662">
    <property type="entry name" value="G6PISOMERASE"/>
</dbReference>
<dbReference type="EMBL" id="BAAAQK010000032">
    <property type="protein sequence ID" value="GAA1880321.1"/>
    <property type="molecule type" value="Genomic_DNA"/>
</dbReference>
<dbReference type="GO" id="GO:0016853">
    <property type="term" value="F:isomerase activity"/>
    <property type="evidence" value="ECO:0007669"/>
    <property type="project" value="UniProtKB-KW"/>
</dbReference>
<dbReference type="HAMAP" id="MF_00473">
    <property type="entry name" value="G6P_isomerase"/>
    <property type="match status" value="1"/>
</dbReference>
<evidence type="ECO:0000256" key="5">
    <source>
        <dbReference type="ARBA" id="ARBA00023235"/>
    </source>
</evidence>
<organism evidence="9 10">
    <name type="scientific">Pseudonocardia ailaonensis</name>
    <dbReference type="NCBI Taxonomy" id="367279"/>
    <lineage>
        <taxon>Bacteria</taxon>
        <taxon>Bacillati</taxon>
        <taxon>Actinomycetota</taxon>
        <taxon>Actinomycetes</taxon>
        <taxon>Pseudonocardiales</taxon>
        <taxon>Pseudonocardiaceae</taxon>
        <taxon>Pseudonocardia</taxon>
    </lineage>
</organism>
<evidence type="ECO:0000256" key="6">
    <source>
        <dbReference type="ARBA" id="ARBA00029321"/>
    </source>
</evidence>
<dbReference type="CDD" id="cd05016">
    <property type="entry name" value="SIS_PGI_2"/>
    <property type="match status" value="1"/>
</dbReference>
<proteinExistence type="inferred from homology"/>
<keyword evidence="3 7" id="KW-0312">Gluconeogenesis</keyword>
<dbReference type="PROSITE" id="PS00765">
    <property type="entry name" value="P_GLUCOSE_ISOMERASE_1"/>
    <property type="match status" value="1"/>
</dbReference>
<dbReference type="InterPro" id="IPR001672">
    <property type="entry name" value="G6P_Isomerase"/>
</dbReference>
<comment type="subcellular location">
    <subcellularLocation>
        <location evidence="7">Cytoplasm</location>
    </subcellularLocation>
</comment>
<comment type="pathway">
    <text evidence="1 7 8">Carbohydrate degradation; glycolysis; D-glyceraldehyde 3-phosphate and glycerone phosphate from D-glucose: step 2/4.</text>
</comment>
<accession>A0ABN2NRJ2</accession>
<keyword evidence="10" id="KW-1185">Reference proteome</keyword>
<dbReference type="PROSITE" id="PS00174">
    <property type="entry name" value="P_GLUCOSE_ISOMERASE_2"/>
    <property type="match status" value="1"/>
</dbReference>
<dbReference type="CDD" id="cd05015">
    <property type="entry name" value="SIS_PGI_1"/>
    <property type="match status" value="1"/>
</dbReference>
<evidence type="ECO:0000256" key="7">
    <source>
        <dbReference type="HAMAP-Rule" id="MF_00473"/>
    </source>
</evidence>
<comment type="function">
    <text evidence="7">Catalyzes the reversible isomerization of glucose-6-phosphate to fructose-6-phosphate.</text>
</comment>